<keyword evidence="2" id="KW-0560">Oxidoreductase</keyword>
<dbReference type="GO" id="GO:0051213">
    <property type="term" value="F:dioxygenase activity"/>
    <property type="evidence" value="ECO:0007669"/>
    <property type="project" value="UniProtKB-KW"/>
</dbReference>
<dbReference type="InterPro" id="IPR041581">
    <property type="entry name" value="Glyoxalase_6"/>
</dbReference>
<dbReference type="Pfam" id="PF22677">
    <property type="entry name" value="Ble-like_N"/>
    <property type="match status" value="1"/>
</dbReference>
<dbReference type="PROSITE" id="PS51819">
    <property type="entry name" value="VOC"/>
    <property type="match status" value="1"/>
</dbReference>
<dbReference type="PANTHER" id="PTHR33993">
    <property type="entry name" value="GLYOXALASE-RELATED"/>
    <property type="match status" value="1"/>
</dbReference>
<dbReference type="Pfam" id="PF18029">
    <property type="entry name" value="Glyoxalase_6"/>
    <property type="match status" value="1"/>
</dbReference>
<accession>A0A1W7CTN5</accession>
<evidence type="ECO:0000313" key="3">
    <source>
        <dbReference type="Proteomes" id="UP000194218"/>
    </source>
</evidence>
<gene>
    <name evidence="2" type="ORF">CAG99_03955</name>
</gene>
<evidence type="ECO:0000259" key="1">
    <source>
        <dbReference type="PROSITE" id="PS51819"/>
    </source>
</evidence>
<dbReference type="EMBL" id="CP021121">
    <property type="protein sequence ID" value="ARQ68102.1"/>
    <property type="molecule type" value="Genomic_DNA"/>
</dbReference>
<evidence type="ECO:0000313" key="2">
    <source>
        <dbReference type="EMBL" id="ARQ68102.1"/>
    </source>
</evidence>
<reference evidence="2 3" key="1">
    <citation type="submission" date="2017-05" db="EMBL/GenBank/DDBJ databases">
        <title>Complete genome sequence of Streptomyces sp. SCSIO 03032 revealed the diverse biosynthetic pathways for its bioactive secondary metabolites.</title>
        <authorList>
            <person name="Ma L."/>
            <person name="Zhu Y."/>
            <person name="Zhang W."/>
            <person name="Zhang G."/>
            <person name="Tian X."/>
            <person name="Zhang S."/>
            <person name="Zhang C."/>
        </authorList>
    </citation>
    <scope>NUCLEOTIDE SEQUENCE [LARGE SCALE GENOMIC DNA]</scope>
    <source>
        <strain evidence="2 3">SCSIO 03032</strain>
    </source>
</reference>
<dbReference type="OrthoDB" id="9793039at2"/>
<keyword evidence="3" id="KW-1185">Reference proteome</keyword>
<dbReference type="InterPro" id="IPR029068">
    <property type="entry name" value="Glyas_Bleomycin-R_OHBP_Dase"/>
</dbReference>
<dbReference type="CDD" id="cd07247">
    <property type="entry name" value="SgaA_N_like"/>
    <property type="match status" value="1"/>
</dbReference>
<feature type="domain" description="VOC" evidence="1">
    <location>
        <begin position="11"/>
        <end position="126"/>
    </location>
</feature>
<dbReference type="Gene3D" id="3.10.180.10">
    <property type="entry name" value="2,3-Dihydroxybiphenyl 1,2-Dioxygenase, domain 1"/>
    <property type="match status" value="2"/>
</dbReference>
<protein>
    <submittedName>
        <fullName evidence="2">Glyoxalase/bleomycin resistance/extradiol dioxygenase family protein</fullName>
    </submittedName>
</protein>
<dbReference type="KEGG" id="smao:CAG99_03955"/>
<dbReference type="SUPFAM" id="SSF54593">
    <property type="entry name" value="Glyoxalase/Bleomycin resistance protein/Dihydroxybiphenyl dioxygenase"/>
    <property type="match status" value="2"/>
</dbReference>
<dbReference type="InterPro" id="IPR052164">
    <property type="entry name" value="Anthracycline_SecMetBiosynth"/>
</dbReference>
<proteinExistence type="predicted"/>
<sequence length="260" mass="27449">MTEAASPPVSGTHRWVSLMVHDLAASQAFYHELFGWEFEEGPSQLGLYARAMRDGHPVAGLGEIAPGLRRVVAWLPYIATRDADGTAAAVRECGGTVAVGPLDVEGVGRLAIAADPSGAAFGLWQGGPRRRGSVRHPAGAPEWNELITAETAGVGKFYSMVFGYDAAPEPAVPAGTDQLTLSLGTRPVAGIRGVADALPHDRGPHWLTYFAVPDVDEALETVDRLGGRRAGEPQVSPFGRWARVTDPEGAPFAVIRPAGR</sequence>
<dbReference type="InterPro" id="IPR053863">
    <property type="entry name" value="Glyoxy/Ble-like_N"/>
</dbReference>
<dbReference type="AlphaFoldDB" id="A0A1W7CTN5"/>
<name>A0A1W7CTN5_9ACTN</name>
<dbReference type="Proteomes" id="UP000194218">
    <property type="component" value="Chromosome"/>
</dbReference>
<dbReference type="PANTHER" id="PTHR33993:SF10">
    <property type="entry name" value="CONSERVED PROTEIN"/>
    <property type="match status" value="1"/>
</dbReference>
<dbReference type="InterPro" id="IPR037523">
    <property type="entry name" value="VOC_core"/>
</dbReference>
<organism evidence="2 3">
    <name type="scientific">Streptomyces marincola</name>
    <dbReference type="NCBI Taxonomy" id="2878388"/>
    <lineage>
        <taxon>Bacteria</taxon>
        <taxon>Bacillati</taxon>
        <taxon>Actinomycetota</taxon>
        <taxon>Actinomycetes</taxon>
        <taxon>Kitasatosporales</taxon>
        <taxon>Streptomycetaceae</taxon>
        <taxon>Streptomyces</taxon>
    </lineage>
</organism>
<keyword evidence="2" id="KW-0223">Dioxygenase</keyword>